<evidence type="ECO:0000313" key="3">
    <source>
        <dbReference type="Proteomes" id="UP000195787"/>
    </source>
</evidence>
<sequence length="387" mass="41174">MSADIVLTGARIWSRPDAELSEPTTVLMRDGHIAEIGAEPPAGTLSFDLGGRVLTAGFWNCHVHFTGSPWHRSKTDTADHLQPFIDDMLLARGFTNVLDLASSPKTTKSLIERIDTDDLRGPEIVTAGPGIRPWRGMPFYVAADVPRYLHWAMPGPSTPIGAATAVRMQAAAGAGITKLFTGSYVTPTDVKPMKVSVARAAVRAAHARGFRVFAHPSNREGTEVALLAGVDALAHLPDETEGTAALLREAADRGIRVVPTLHMFAATVTDDDTYLAPIREALRGFIAAGGRVLFGTDVGYMSTTDTGGEFAAMEQAGMDARAVLASLTTEPAEFMRRDDLGVVEVGRRANLTVLEADGAPAPADFASVYAAVRDGRVLYTSPSLPPE</sequence>
<evidence type="ECO:0000313" key="2">
    <source>
        <dbReference type="EMBL" id="SJM50113.1"/>
    </source>
</evidence>
<dbReference type="AlphaFoldDB" id="A0A1R4F2S6"/>
<dbReference type="InterPro" id="IPR051781">
    <property type="entry name" value="Metallo-dep_Hydrolase"/>
</dbReference>
<dbReference type="InterPro" id="IPR011059">
    <property type="entry name" value="Metal-dep_hydrolase_composite"/>
</dbReference>
<dbReference type="PANTHER" id="PTHR43135">
    <property type="entry name" value="ALPHA-D-RIBOSE 1-METHYLPHOSPHONATE 5-TRIPHOSPHATE DIPHOSPHATASE"/>
    <property type="match status" value="1"/>
</dbReference>
<dbReference type="OrthoDB" id="3189065at2"/>
<dbReference type="EMBL" id="FUHU01000010">
    <property type="protein sequence ID" value="SJM50113.1"/>
    <property type="molecule type" value="Genomic_DNA"/>
</dbReference>
<dbReference type="Gene3D" id="2.30.40.10">
    <property type="entry name" value="Urease, subunit C, domain 1"/>
    <property type="match status" value="1"/>
</dbReference>
<accession>A0A1R4F2S6</accession>
<dbReference type="GO" id="GO:0016810">
    <property type="term" value="F:hydrolase activity, acting on carbon-nitrogen (but not peptide) bonds"/>
    <property type="evidence" value="ECO:0007669"/>
    <property type="project" value="InterPro"/>
</dbReference>
<dbReference type="InterPro" id="IPR006680">
    <property type="entry name" value="Amidohydro-rel"/>
</dbReference>
<name>A0A1R4F2S6_9MICO</name>
<dbReference type="PANTHER" id="PTHR43135:SF3">
    <property type="entry name" value="ALPHA-D-RIBOSE 1-METHYLPHOSPHONATE 5-TRIPHOSPHATE DIPHOSPHATASE"/>
    <property type="match status" value="1"/>
</dbReference>
<dbReference type="Pfam" id="PF01979">
    <property type="entry name" value="Amidohydro_1"/>
    <property type="match status" value="1"/>
</dbReference>
<keyword evidence="3" id="KW-1185">Reference proteome</keyword>
<dbReference type="GeneID" id="303172025"/>
<gene>
    <name evidence="2" type="ORF">CZ674_02290</name>
</gene>
<evidence type="ECO:0000259" key="1">
    <source>
        <dbReference type="Pfam" id="PF01979"/>
    </source>
</evidence>
<protein>
    <submittedName>
        <fullName evidence="2">Amidohydrolase</fullName>
    </submittedName>
</protein>
<dbReference type="SUPFAM" id="SSF51338">
    <property type="entry name" value="Composite domain of metallo-dependent hydrolases"/>
    <property type="match status" value="1"/>
</dbReference>
<dbReference type="Proteomes" id="UP000195787">
    <property type="component" value="Unassembled WGS sequence"/>
</dbReference>
<organism evidence="2 3">
    <name type="scientific">Agrococcus casei LMG 22410</name>
    <dbReference type="NCBI Taxonomy" id="1255656"/>
    <lineage>
        <taxon>Bacteria</taxon>
        <taxon>Bacillati</taxon>
        <taxon>Actinomycetota</taxon>
        <taxon>Actinomycetes</taxon>
        <taxon>Micrococcales</taxon>
        <taxon>Microbacteriaceae</taxon>
        <taxon>Agrococcus</taxon>
    </lineage>
</organism>
<dbReference type="RefSeq" id="WP_086990865.1">
    <property type="nucleotide sequence ID" value="NZ_FUHU01000010.1"/>
</dbReference>
<feature type="domain" description="Amidohydrolase-related" evidence="1">
    <location>
        <begin position="53"/>
        <end position="366"/>
    </location>
</feature>
<proteinExistence type="predicted"/>
<dbReference type="Gene3D" id="3.20.20.140">
    <property type="entry name" value="Metal-dependent hydrolases"/>
    <property type="match status" value="1"/>
</dbReference>
<dbReference type="InterPro" id="IPR032466">
    <property type="entry name" value="Metal_Hydrolase"/>
</dbReference>
<keyword evidence="2" id="KW-0378">Hydrolase</keyword>
<reference evidence="2 3" key="1">
    <citation type="submission" date="2017-02" db="EMBL/GenBank/DDBJ databases">
        <authorList>
            <person name="Peterson S.W."/>
        </authorList>
    </citation>
    <scope>NUCLEOTIDE SEQUENCE [LARGE SCALE GENOMIC DNA]</scope>
    <source>
        <strain evidence="2 3">LMG 22410</strain>
    </source>
</reference>
<dbReference type="SUPFAM" id="SSF51556">
    <property type="entry name" value="Metallo-dependent hydrolases"/>
    <property type="match status" value="1"/>
</dbReference>